<keyword evidence="3 8" id="KW-0055">Arginine biosynthesis</keyword>
<dbReference type="EC" id="2.3.1.1" evidence="8"/>
<reference evidence="9" key="1">
    <citation type="submission" date="2020-10" db="EMBL/GenBank/DDBJ databases">
        <authorList>
            <person name="Gilroy R."/>
        </authorList>
    </citation>
    <scope>NUCLEOTIDE SEQUENCE</scope>
    <source>
        <strain evidence="9">B3-4054</strain>
    </source>
</reference>
<feature type="binding site" evidence="8">
    <location>
        <position position="410"/>
    </location>
    <ligand>
        <name>substrate</name>
    </ligand>
</feature>
<dbReference type="CDD" id="cd02152">
    <property type="entry name" value="OAT"/>
    <property type="match status" value="1"/>
</dbReference>
<sequence length="410" mass="42478">MKNEESSGGVTAPAGFTAGGFRCGFKSSRAANDTALIVSRVPCTAAAVFTENLVKAEPVKLSAQHVAGGKAQAVIANAGNANACTGAQGRKNALRMARAVAGALSVPEEEVLVCSTGVIGQQFPETALETLEKNAAGFCAALSREGHTAAREAILTTDTVYKESEIRFELDGRTVTIGAMAKGSGMIHINMGTMLAFVTTDCAISAEMLDCALRESAACTYNCVSVDGDTSTNDTLLILANGLAGNTPVTEKNAAYGKFLQALTELNTVMARKIAADGEGATRLVECLVTGAASGEAARTLAKSVVSSNLVKAAFYGRDANWGRILCALGYSGVPFSPESVRVSFRSAAGEIAVCENGMPLPFDEQKASSVLDRPEVLVLVDLGGGNGTGRAWGCDLTCEYVRINGDYRS</sequence>
<dbReference type="PANTHER" id="PTHR23100:SF0">
    <property type="entry name" value="ARGININE BIOSYNTHESIS BIFUNCTIONAL PROTEIN ARGJ, MITOCHONDRIAL"/>
    <property type="match status" value="1"/>
</dbReference>
<dbReference type="GO" id="GO:0004042">
    <property type="term" value="F:L-glutamate N-acetyltransferase activity"/>
    <property type="evidence" value="ECO:0007669"/>
    <property type="project" value="UniProtKB-UniRule"/>
</dbReference>
<comment type="subunit">
    <text evidence="2 8">Heterotetramer of two alpha and two beta chains.</text>
</comment>
<comment type="caution">
    <text evidence="9">The sequence shown here is derived from an EMBL/GenBank/DDBJ whole genome shotgun (WGS) entry which is preliminary data.</text>
</comment>
<dbReference type="EMBL" id="JADIMS010000009">
    <property type="protein sequence ID" value="MBO8449574.1"/>
    <property type="molecule type" value="Genomic_DNA"/>
</dbReference>
<dbReference type="Gene3D" id="3.60.70.12">
    <property type="entry name" value="L-amino peptidase D-ALA esterase/amidase"/>
    <property type="match status" value="1"/>
</dbReference>
<keyword evidence="8" id="KW-0963">Cytoplasm</keyword>
<keyword evidence="8" id="KW-0511">Multifunctional enzyme</keyword>
<dbReference type="GO" id="GO:0006592">
    <property type="term" value="P:ornithine biosynthetic process"/>
    <property type="evidence" value="ECO:0007669"/>
    <property type="project" value="TreeGrafter"/>
</dbReference>
<reference evidence="9" key="2">
    <citation type="journal article" date="2021" name="PeerJ">
        <title>Extensive microbial diversity within the chicken gut microbiome revealed by metagenomics and culture.</title>
        <authorList>
            <person name="Gilroy R."/>
            <person name="Ravi A."/>
            <person name="Getino M."/>
            <person name="Pursley I."/>
            <person name="Horton D.L."/>
            <person name="Alikhan N.F."/>
            <person name="Baker D."/>
            <person name="Gharbi K."/>
            <person name="Hall N."/>
            <person name="Watson M."/>
            <person name="Adriaenssens E.M."/>
            <person name="Foster-Nyarko E."/>
            <person name="Jarju S."/>
            <person name="Secka A."/>
            <person name="Antonio M."/>
            <person name="Oren A."/>
            <person name="Chaudhuri R.R."/>
            <person name="La Ragione R."/>
            <person name="Hildebrand F."/>
            <person name="Pallen M.J."/>
        </authorList>
    </citation>
    <scope>NUCLEOTIDE SEQUENCE</scope>
    <source>
        <strain evidence="9">B3-4054</strain>
    </source>
</reference>
<evidence type="ECO:0000313" key="10">
    <source>
        <dbReference type="Proteomes" id="UP000823616"/>
    </source>
</evidence>
<organism evidence="9 10">
    <name type="scientific">Candidatus Avitreponema avistercoris</name>
    <dbReference type="NCBI Taxonomy" id="2840705"/>
    <lineage>
        <taxon>Bacteria</taxon>
        <taxon>Pseudomonadati</taxon>
        <taxon>Spirochaetota</taxon>
        <taxon>Spirochaetia</taxon>
        <taxon>Spirochaetales</taxon>
        <taxon>Candidatus Avitreponema</taxon>
    </lineage>
</organism>
<feature type="binding site" evidence="8">
    <location>
        <position position="156"/>
    </location>
    <ligand>
        <name>substrate</name>
    </ligand>
</feature>
<feature type="binding site" evidence="8">
    <location>
        <position position="405"/>
    </location>
    <ligand>
        <name>substrate</name>
    </ligand>
</feature>
<evidence type="ECO:0000256" key="2">
    <source>
        <dbReference type="ARBA" id="ARBA00011475"/>
    </source>
</evidence>
<comment type="function">
    <text evidence="8">Catalyzes two activities which are involved in the cyclic version of arginine biosynthesis: the synthesis of N-acetylglutamate from glutamate and acetyl-CoA as the acetyl donor, and of ornithine by transacetylation between N(2)-acetylornithine and glutamate.</text>
</comment>
<evidence type="ECO:0000256" key="3">
    <source>
        <dbReference type="ARBA" id="ARBA00022571"/>
    </source>
</evidence>
<dbReference type="Gene3D" id="3.10.20.340">
    <property type="entry name" value="ArgJ beta chain, C-terminal domain"/>
    <property type="match status" value="1"/>
</dbReference>
<evidence type="ECO:0000256" key="8">
    <source>
        <dbReference type="HAMAP-Rule" id="MF_01106"/>
    </source>
</evidence>
<dbReference type="GO" id="GO:0006526">
    <property type="term" value="P:L-arginine biosynthetic process"/>
    <property type="evidence" value="ECO:0007669"/>
    <property type="project" value="UniProtKB-UniRule"/>
</dbReference>
<protein>
    <recommendedName>
        <fullName evidence="8">Arginine biosynthesis bifunctional protein ArgJ</fullName>
    </recommendedName>
    <domain>
        <recommendedName>
            <fullName evidence="8">Glutamate N-acetyltransferase</fullName>
            <ecNumber evidence="8">2.3.1.35</ecNumber>
        </recommendedName>
        <alternativeName>
            <fullName evidence="8">Ornithine acetyltransferase</fullName>
            <shortName evidence="8">OATase</shortName>
        </alternativeName>
        <alternativeName>
            <fullName evidence="8">Ornithine transacetylase</fullName>
        </alternativeName>
    </domain>
    <domain>
        <recommendedName>
            <fullName evidence="8">Amino-acid acetyltransferase</fullName>
            <ecNumber evidence="8">2.3.1.1</ecNumber>
        </recommendedName>
        <alternativeName>
            <fullName evidence="8">N-acetylglutamate synthase</fullName>
            <shortName evidence="8">AGSase</shortName>
        </alternativeName>
    </domain>
    <component>
        <recommendedName>
            <fullName evidence="8">Arginine biosynthesis bifunctional protein ArgJ alpha chain</fullName>
        </recommendedName>
    </component>
    <component>
        <recommendedName>
            <fullName evidence="8">Arginine biosynthesis bifunctional protein ArgJ beta chain</fullName>
        </recommendedName>
    </component>
</protein>
<dbReference type="InterPro" id="IPR042195">
    <property type="entry name" value="ArgJ_beta_C"/>
</dbReference>
<feature type="chain" id="PRO_5039772190" description="Arginine biosynthesis bifunctional protein ArgJ beta chain" evidence="8">
    <location>
        <begin position="193"/>
        <end position="410"/>
    </location>
</feature>
<comment type="subcellular location">
    <subcellularLocation>
        <location evidence="8">Cytoplasm</location>
    </subcellularLocation>
</comment>
<evidence type="ECO:0000313" key="9">
    <source>
        <dbReference type="EMBL" id="MBO8449574.1"/>
    </source>
</evidence>
<keyword evidence="7 8" id="KW-0012">Acyltransferase</keyword>
<feature type="site" description="Involved in the stabilization of negative charge on the oxyanion by the formation of the oxyanion hole" evidence="8">
    <location>
        <position position="117"/>
    </location>
</feature>
<gene>
    <name evidence="8 9" type="primary">argJ</name>
    <name evidence="9" type="ORF">IAA96_00505</name>
</gene>
<dbReference type="GO" id="GO:0005737">
    <property type="term" value="C:cytoplasm"/>
    <property type="evidence" value="ECO:0007669"/>
    <property type="project" value="UniProtKB-SubCell"/>
</dbReference>
<feature type="active site" description="Nucleophile" evidence="8">
    <location>
        <position position="193"/>
    </location>
</feature>
<comment type="catalytic activity">
    <reaction evidence="8">
        <text>N(2)-acetyl-L-ornithine + L-glutamate = N-acetyl-L-glutamate + L-ornithine</text>
        <dbReference type="Rhea" id="RHEA:15349"/>
        <dbReference type="ChEBI" id="CHEBI:29985"/>
        <dbReference type="ChEBI" id="CHEBI:44337"/>
        <dbReference type="ChEBI" id="CHEBI:46911"/>
        <dbReference type="ChEBI" id="CHEBI:57805"/>
        <dbReference type="EC" id="2.3.1.35"/>
    </reaction>
</comment>
<evidence type="ECO:0000256" key="5">
    <source>
        <dbReference type="ARBA" id="ARBA00022679"/>
    </source>
</evidence>
<proteinExistence type="inferred from homology"/>
<evidence type="ECO:0000256" key="6">
    <source>
        <dbReference type="ARBA" id="ARBA00022813"/>
    </source>
</evidence>
<dbReference type="InterPro" id="IPR002813">
    <property type="entry name" value="Arg_biosynth_ArgJ"/>
</dbReference>
<dbReference type="SUPFAM" id="SSF56266">
    <property type="entry name" value="DmpA/ArgJ-like"/>
    <property type="match status" value="1"/>
</dbReference>
<feature type="binding site" evidence="8">
    <location>
        <position position="279"/>
    </location>
    <ligand>
        <name>substrate</name>
    </ligand>
</feature>
<feature type="binding site" evidence="8">
    <location>
        <position position="182"/>
    </location>
    <ligand>
        <name>substrate</name>
    </ligand>
</feature>
<dbReference type="Pfam" id="PF01960">
    <property type="entry name" value="ArgJ"/>
    <property type="match status" value="1"/>
</dbReference>
<evidence type="ECO:0000256" key="1">
    <source>
        <dbReference type="ARBA" id="ARBA00006774"/>
    </source>
</evidence>
<feature type="site" description="Involved in the stabilization of negative charge on the oxyanion by the formation of the oxyanion hole" evidence="8">
    <location>
        <position position="116"/>
    </location>
</feature>
<dbReference type="EC" id="2.3.1.35" evidence="8"/>
<dbReference type="InterPro" id="IPR016117">
    <property type="entry name" value="ArgJ-like_dom_sf"/>
</dbReference>
<dbReference type="NCBIfam" id="NF003802">
    <property type="entry name" value="PRK05388.1"/>
    <property type="match status" value="1"/>
</dbReference>
<evidence type="ECO:0000256" key="7">
    <source>
        <dbReference type="ARBA" id="ARBA00023315"/>
    </source>
</evidence>
<dbReference type="GO" id="GO:0004358">
    <property type="term" value="F:L-glutamate N-acetyltransferase activity, acting on acetyl-L-ornithine as donor"/>
    <property type="evidence" value="ECO:0007669"/>
    <property type="project" value="UniProtKB-UniRule"/>
</dbReference>
<comment type="pathway">
    <text evidence="8">Amino-acid biosynthesis; L-arginine biosynthesis; L-ornithine and N-acetyl-L-glutamate from L-glutamate and N(2)-acetyl-L-ornithine (cyclic): step 1/1.</text>
</comment>
<accession>A0A9D9EQU3</accession>
<dbReference type="Proteomes" id="UP000823616">
    <property type="component" value="Unassembled WGS sequence"/>
</dbReference>
<name>A0A9D9EQU3_9SPIR</name>
<comment type="pathway">
    <text evidence="8">Amino-acid biosynthesis; L-arginine biosynthesis; N(2)-acetyl-L-ornithine from L-glutamate: step 1/4.</text>
</comment>
<dbReference type="PANTHER" id="PTHR23100">
    <property type="entry name" value="ARGININE BIOSYNTHESIS BIFUNCTIONAL PROTEIN ARGJ"/>
    <property type="match status" value="1"/>
</dbReference>
<keyword evidence="4 8" id="KW-0028">Amino-acid biosynthesis</keyword>
<comment type="catalytic activity">
    <reaction evidence="8">
        <text>L-glutamate + acetyl-CoA = N-acetyl-L-glutamate + CoA + H(+)</text>
        <dbReference type="Rhea" id="RHEA:24292"/>
        <dbReference type="ChEBI" id="CHEBI:15378"/>
        <dbReference type="ChEBI" id="CHEBI:29985"/>
        <dbReference type="ChEBI" id="CHEBI:44337"/>
        <dbReference type="ChEBI" id="CHEBI:57287"/>
        <dbReference type="ChEBI" id="CHEBI:57288"/>
        <dbReference type="EC" id="2.3.1.1"/>
    </reaction>
</comment>
<feature type="binding site" evidence="8">
    <location>
        <position position="193"/>
    </location>
    <ligand>
        <name>substrate</name>
    </ligand>
</feature>
<comment type="similarity">
    <text evidence="1 8">Belongs to the ArgJ family.</text>
</comment>
<dbReference type="FunFam" id="3.10.20.340:FF:000001">
    <property type="entry name" value="Arginine biosynthesis bifunctional protein ArgJ, chloroplastic"/>
    <property type="match status" value="1"/>
</dbReference>
<feature type="chain" id="PRO_5039772189" description="Arginine biosynthesis bifunctional protein ArgJ alpha chain" evidence="8">
    <location>
        <begin position="1"/>
        <end position="192"/>
    </location>
</feature>
<dbReference type="NCBIfam" id="TIGR00120">
    <property type="entry name" value="ArgJ"/>
    <property type="match status" value="1"/>
</dbReference>
<dbReference type="AlphaFoldDB" id="A0A9D9EQU3"/>
<dbReference type="HAMAP" id="MF_01106">
    <property type="entry name" value="ArgJ"/>
    <property type="match status" value="1"/>
</dbReference>
<feature type="site" description="Cleavage; by autolysis" evidence="8">
    <location>
        <begin position="192"/>
        <end position="193"/>
    </location>
</feature>
<keyword evidence="6 8" id="KW-0068">Autocatalytic cleavage</keyword>
<keyword evidence="5 8" id="KW-0808">Transferase</keyword>
<evidence type="ECO:0000256" key="4">
    <source>
        <dbReference type="ARBA" id="ARBA00022605"/>
    </source>
</evidence>